<dbReference type="GO" id="GO:0005737">
    <property type="term" value="C:cytoplasm"/>
    <property type="evidence" value="ECO:0007669"/>
    <property type="project" value="TreeGrafter"/>
</dbReference>
<dbReference type="GO" id="GO:0005506">
    <property type="term" value="F:iron ion binding"/>
    <property type="evidence" value="ECO:0007669"/>
    <property type="project" value="InterPro"/>
</dbReference>
<evidence type="ECO:0000256" key="4">
    <source>
        <dbReference type="SAM" id="MobiDB-lite"/>
    </source>
</evidence>
<dbReference type="SUPFAM" id="SSF48264">
    <property type="entry name" value="Cytochrome P450"/>
    <property type="match status" value="1"/>
</dbReference>
<keyword evidence="2" id="KW-0479">Metal-binding</keyword>
<dbReference type="GO" id="GO:0006082">
    <property type="term" value="P:organic acid metabolic process"/>
    <property type="evidence" value="ECO:0007669"/>
    <property type="project" value="TreeGrafter"/>
</dbReference>
<evidence type="ECO:0000313" key="5">
    <source>
        <dbReference type="Proteomes" id="UP000095280"/>
    </source>
</evidence>
<protein>
    <submittedName>
        <fullName evidence="6">Protein kinase domain-containing protein</fullName>
    </submittedName>
</protein>
<evidence type="ECO:0000256" key="2">
    <source>
        <dbReference type="ARBA" id="ARBA00022723"/>
    </source>
</evidence>
<dbReference type="PANTHER" id="PTHR24300:SF397">
    <property type="entry name" value="CYTOCHROME P450 2U1"/>
    <property type="match status" value="1"/>
</dbReference>
<dbReference type="InterPro" id="IPR050182">
    <property type="entry name" value="Cytochrome_P450_fam2"/>
</dbReference>
<reference evidence="6" key="1">
    <citation type="submission" date="2016-11" db="UniProtKB">
        <authorList>
            <consortium name="WormBaseParasite"/>
        </authorList>
    </citation>
    <scope>IDENTIFICATION</scope>
</reference>
<keyword evidence="3" id="KW-0408">Iron</keyword>
<dbReference type="InterPro" id="IPR001128">
    <property type="entry name" value="Cyt_P450"/>
</dbReference>
<evidence type="ECO:0000256" key="1">
    <source>
        <dbReference type="ARBA" id="ARBA00010617"/>
    </source>
</evidence>
<name>A0A1I8FPW8_9PLAT</name>
<feature type="region of interest" description="Disordered" evidence="4">
    <location>
        <begin position="530"/>
        <end position="551"/>
    </location>
</feature>
<comment type="similarity">
    <text evidence="1">Belongs to the cytochrome P450 family.</text>
</comment>
<dbReference type="PANTHER" id="PTHR24300">
    <property type="entry name" value="CYTOCHROME P450 508A4-RELATED"/>
    <property type="match status" value="1"/>
</dbReference>
<feature type="region of interest" description="Disordered" evidence="4">
    <location>
        <begin position="105"/>
        <end position="214"/>
    </location>
</feature>
<evidence type="ECO:0000256" key="3">
    <source>
        <dbReference type="ARBA" id="ARBA00023004"/>
    </source>
</evidence>
<dbReference type="Proteomes" id="UP000095280">
    <property type="component" value="Unplaced"/>
</dbReference>
<dbReference type="WBParaSite" id="maker-unitig_43617-snap-gene-0.2-mRNA-1">
    <property type="protein sequence ID" value="maker-unitig_43617-snap-gene-0.2-mRNA-1"/>
    <property type="gene ID" value="maker-unitig_43617-snap-gene-0.2"/>
</dbReference>
<dbReference type="GO" id="GO:0020037">
    <property type="term" value="F:heme binding"/>
    <property type="evidence" value="ECO:0007669"/>
    <property type="project" value="InterPro"/>
</dbReference>
<dbReference type="GO" id="GO:0006805">
    <property type="term" value="P:xenobiotic metabolic process"/>
    <property type="evidence" value="ECO:0007669"/>
    <property type="project" value="TreeGrafter"/>
</dbReference>
<proteinExistence type="inferred from homology"/>
<dbReference type="GO" id="GO:0008395">
    <property type="term" value="F:steroid hydroxylase activity"/>
    <property type="evidence" value="ECO:0007669"/>
    <property type="project" value="TreeGrafter"/>
</dbReference>
<dbReference type="GO" id="GO:0016712">
    <property type="term" value="F:oxidoreductase activity, acting on paired donors, with incorporation or reduction of molecular oxygen, reduced flavin or flavoprotein as one donor, and incorporation of one atom of oxygen"/>
    <property type="evidence" value="ECO:0007669"/>
    <property type="project" value="TreeGrafter"/>
</dbReference>
<dbReference type="AlphaFoldDB" id="A0A1I8FPW8"/>
<accession>A0A1I8FPW8</accession>
<keyword evidence="5" id="KW-1185">Reference proteome</keyword>
<sequence>VHSRRAIVPPCCPTAPLYPLPATVSGRKFPSWAPPQPAVDGICRCGRGERRQRDRGGRRFACPPPGCQTMRRAENWLIQCARSAPGSRAVLDRLLADARAAGIGQNWARPEPSTEEEERKARRTRQTVRASVVLRNGARSRLKQRPDDEACDDEPATMRGRRREAGAAAHQPVRQHRGAPKTPSSGRTPPLRISRLGASGGCSEEAEETALSASPWRPKTSIEVMSLRGTVGLACSAVLLTGGTGARQRMLSGLQTSEENRVWPEKAAPLLGYLALKETVAREAAMPGEGHANCSEVSAVEPEEGSTQERRGQVTAARIAYNSGCRATCGDARTLNAAELITEAGWGLPGPAQQRAAEPALASRSARSLPTKPAWPGIHLSSTWLPSASPLSWVLQSRTDLELVVLRQRARRAAWLSEQSSMNFIKDSIFGRPDERRSSRRRSRDPEWRFWATCRPPPSGRWRTRGKLPMHRTLELHGQFGPVYSFGVRLGHLRDRRRPGHVPPGAHHLPFLKTFAARKGIFMATDEALEGAPPVQPSHPARPGLRQDPRCRTTSSVRQLTWWTISRVAMLGAAETRAAMSALSPCPTSSTSFGVRQAVRLQRAGVRQASWTAPAMVTNISLTLVFFPMMFPWLEGHPDVMKALPAPFAEGYAFIKAFCKREIAWHKEKLDFNNNEADQPEDFITAFPPRAGAPDPDSEHYFTDDDLCDIVADFFVAGTDTTAGALTWAALATGQAPGRAGQSPRAELFYLGDTILEKQARLPLHPAAFWDEVLRFCMLVPLNMRHSRRRATVIPADTVVGAKRLRGCRANAELFPNRDVPAGAVPGRRGLLLPQPAMDGLVFGAGQAGLHGREPRPHGECWSSWPALVQNFQLELPERSDRAVPESCSSTIPPPRPTPSTACCARPRHRAADSALHAAGIFVVLSGRVTELLRLRLDEILTRPPVAAASPPSSQPPALGLLRLRLQVVR</sequence>
<evidence type="ECO:0000313" key="6">
    <source>
        <dbReference type="WBParaSite" id="maker-unitig_43617-snap-gene-0.2-mRNA-1"/>
    </source>
</evidence>
<dbReference type="Gene3D" id="1.10.630.10">
    <property type="entry name" value="Cytochrome P450"/>
    <property type="match status" value="1"/>
</dbReference>
<organism evidence="5 6">
    <name type="scientific">Macrostomum lignano</name>
    <dbReference type="NCBI Taxonomy" id="282301"/>
    <lineage>
        <taxon>Eukaryota</taxon>
        <taxon>Metazoa</taxon>
        <taxon>Spiralia</taxon>
        <taxon>Lophotrochozoa</taxon>
        <taxon>Platyhelminthes</taxon>
        <taxon>Rhabditophora</taxon>
        <taxon>Macrostomorpha</taxon>
        <taxon>Macrostomida</taxon>
        <taxon>Macrostomidae</taxon>
        <taxon>Macrostomum</taxon>
    </lineage>
</organism>
<dbReference type="Pfam" id="PF00067">
    <property type="entry name" value="p450"/>
    <property type="match status" value="1"/>
</dbReference>
<feature type="region of interest" description="Disordered" evidence="4">
    <location>
        <begin position="292"/>
        <end position="311"/>
    </location>
</feature>
<dbReference type="InterPro" id="IPR036396">
    <property type="entry name" value="Cyt_P450_sf"/>
</dbReference>